<dbReference type="EMBL" id="OX465086">
    <property type="protein sequence ID" value="CAI9262011.1"/>
    <property type="molecule type" value="Genomic_DNA"/>
</dbReference>
<sequence length="256" mass="29718">MENTSFIFCYCFFSQKVPTQKRRCLATFSSVFFFFGCQSNHRRRLLFPVNIKEATASFPFSSPCRLKLQNSHEITDPKLLPLSLFFFTNFCQATTEVVGCYIKTKEGNNLSIESTQTSTRCGDFPAIKKTSRPSRFSPSYLKRRSRTPPHRSCYRRTFFPFVSHCRSKKSAASLPLPFYFVWTNRVPEVFPSSLSLSHHQYIPWLPSFASHISGLMMTKMRTEVPFVSPPLYDWPPPPSHLLPPSIFYPFARRMSR</sequence>
<dbReference type="Proteomes" id="UP001177003">
    <property type="component" value="Chromosome 0"/>
</dbReference>
<name>A0AA35UWE4_LACSI</name>
<accession>A0AA35UWE4</accession>
<reference evidence="2" key="1">
    <citation type="submission" date="2023-04" db="EMBL/GenBank/DDBJ databases">
        <authorList>
            <person name="Vijverberg K."/>
            <person name="Xiong W."/>
            <person name="Schranz E."/>
        </authorList>
    </citation>
    <scope>NUCLEOTIDE SEQUENCE</scope>
</reference>
<organism evidence="2 3">
    <name type="scientific">Lactuca saligna</name>
    <name type="common">Willowleaf lettuce</name>
    <dbReference type="NCBI Taxonomy" id="75948"/>
    <lineage>
        <taxon>Eukaryota</taxon>
        <taxon>Viridiplantae</taxon>
        <taxon>Streptophyta</taxon>
        <taxon>Embryophyta</taxon>
        <taxon>Tracheophyta</taxon>
        <taxon>Spermatophyta</taxon>
        <taxon>Magnoliopsida</taxon>
        <taxon>eudicotyledons</taxon>
        <taxon>Gunneridae</taxon>
        <taxon>Pentapetalae</taxon>
        <taxon>asterids</taxon>
        <taxon>campanulids</taxon>
        <taxon>Asterales</taxon>
        <taxon>Asteraceae</taxon>
        <taxon>Cichorioideae</taxon>
        <taxon>Cichorieae</taxon>
        <taxon>Lactucinae</taxon>
        <taxon>Lactuca</taxon>
    </lineage>
</organism>
<feature type="region of interest" description="Disordered" evidence="1">
    <location>
        <begin position="130"/>
        <end position="149"/>
    </location>
</feature>
<evidence type="ECO:0000313" key="3">
    <source>
        <dbReference type="Proteomes" id="UP001177003"/>
    </source>
</evidence>
<gene>
    <name evidence="2" type="ORF">LSALG_LOCUS2770</name>
</gene>
<protein>
    <submittedName>
        <fullName evidence="2">Uncharacterized protein</fullName>
    </submittedName>
</protein>
<dbReference type="AlphaFoldDB" id="A0AA35UWE4"/>
<evidence type="ECO:0000313" key="2">
    <source>
        <dbReference type="EMBL" id="CAI9262011.1"/>
    </source>
</evidence>
<keyword evidence="3" id="KW-1185">Reference proteome</keyword>
<proteinExistence type="predicted"/>
<evidence type="ECO:0000256" key="1">
    <source>
        <dbReference type="SAM" id="MobiDB-lite"/>
    </source>
</evidence>